<keyword evidence="5" id="KW-0049">Antioxidant</keyword>
<dbReference type="GO" id="GO:0034599">
    <property type="term" value="P:cellular response to oxidative stress"/>
    <property type="evidence" value="ECO:0007669"/>
    <property type="project" value="TreeGrafter"/>
</dbReference>
<feature type="chain" id="PRO_5024293896" description="thioredoxin-dependent peroxiredoxin" evidence="13">
    <location>
        <begin position="24"/>
        <end position="180"/>
    </location>
</feature>
<comment type="function">
    <text evidence="1">Thiol-specific peroxidase that catalyzes the reduction of hydrogen peroxide and organic hydroperoxides to water and alcohols, respectively. Plays a role in cell protection against oxidative stress by detoxifying peroxides and as sensor of hydrogen peroxide-mediated signaling events.</text>
</comment>
<dbReference type="FunFam" id="3.40.30.10:FF:000007">
    <property type="entry name" value="Thioredoxin-dependent thiol peroxidase"/>
    <property type="match status" value="1"/>
</dbReference>
<evidence type="ECO:0000256" key="9">
    <source>
        <dbReference type="ARBA" id="ARBA00032824"/>
    </source>
</evidence>
<evidence type="ECO:0000256" key="6">
    <source>
        <dbReference type="ARBA" id="ARBA00023002"/>
    </source>
</evidence>
<dbReference type="EMBL" id="VYXP01000011">
    <property type="protein sequence ID" value="KAA9129781.1"/>
    <property type="molecule type" value="Genomic_DNA"/>
</dbReference>
<comment type="similarity">
    <text evidence="10">Belongs to the peroxiredoxin family. BCP/PrxQ subfamily.</text>
</comment>
<dbReference type="EC" id="1.11.1.24" evidence="3"/>
<dbReference type="GO" id="GO:0008379">
    <property type="term" value="F:thioredoxin peroxidase activity"/>
    <property type="evidence" value="ECO:0007669"/>
    <property type="project" value="TreeGrafter"/>
</dbReference>
<dbReference type="PANTHER" id="PTHR42801:SF4">
    <property type="entry name" value="AHPC_TSA FAMILY PROTEIN"/>
    <property type="match status" value="1"/>
</dbReference>
<keyword evidence="6" id="KW-0560">Oxidoreductase</keyword>
<dbReference type="InterPro" id="IPR050924">
    <property type="entry name" value="Peroxiredoxin_BCP/PrxQ"/>
</dbReference>
<dbReference type="Pfam" id="PF00578">
    <property type="entry name" value="AhpC-TSA"/>
    <property type="match status" value="1"/>
</dbReference>
<dbReference type="Proteomes" id="UP000325372">
    <property type="component" value="Unassembled WGS sequence"/>
</dbReference>
<dbReference type="SUPFAM" id="SSF52833">
    <property type="entry name" value="Thioredoxin-like"/>
    <property type="match status" value="1"/>
</dbReference>
<keyword evidence="16" id="KW-1185">Reference proteome</keyword>
<sequence length="180" mass="19578">MFRKALAGIVTLAAGLFAVVASAGEPPAVGSAAPDFRLQDQNGEWHELADYQGQWLAVYFYPKDDTPGCTTEACNFRDNIYQFQAIDAAVVGISVDDVDSHKAFATKYKLPFTLLADQGGEVSGRYGVLRDFKLMKLASRQTFLVDPQGNVAKHYDDVDPDTHTQDVLADIQSLRGDAGS</sequence>
<evidence type="ECO:0000313" key="15">
    <source>
        <dbReference type="EMBL" id="KAA9129781.1"/>
    </source>
</evidence>
<dbReference type="PROSITE" id="PS51352">
    <property type="entry name" value="THIOREDOXIN_2"/>
    <property type="match status" value="1"/>
</dbReference>
<comment type="subunit">
    <text evidence="2">Monomer.</text>
</comment>
<comment type="caution">
    <text evidence="15">The sequence shown here is derived from an EMBL/GenBank/DDBJ whole genome shotgun (WGS) entry which is preliminary data.</text>
</comment>
<dbReference type="Gene3D" id="3.40.30.10">
    <property type="entry name" value="Glutaredoxin"/>
    <property type="match status" value="1"/>
</dbReference>
<evidence type="ECO:0000256" key="13">
    <source>
        <dbReference type="SAM" id="SignalP"/>
    </source>
</evidence>
<dbReference type="GO" id="GO:0005737">
    <property type="term" value="C:cytoplasm"/>
    <property type="evidence" value="ECO:0007669"/>
    <property type="project" value="TreeGrafter"/>
</dbReference>
<dbReference type="InterPro" id="IPR036249">
    <property type="entry name" value="Thioredoxin-like_sf"/>
</dbReference>
<protein>
    <recommendedName>
        <fullName evidence="3">thioredoxin-dependent peroxiredoxin</fullName>
        <ecNumber evidence="3">1.11.1.24</ecNumber>
    </recommendedName>
    <alternativeName>
        <fullName evidence="9">Thioredoxin peroxidase</fullName>
    </alternativeName>
    <alternativeName>
        <fullName evidence="11">Thioredoxin-dependent peroxiredoxin Bcp</fullName>
    </alternativeName>
</protein>
<proteinExistence type="inferred from homology"/>
<evidence type="ECO:0000256" key="7">
    <source>
        <dbReference type="ARBA" id="ARBA00023157"/>
    </source>
</evidence>
<evidence type="ECO:0000256" key="5">
    <source>
        <dbReference type="ARBA" id="ARBA00022862"/>
    </source>
</evidence>
<dbReference type="InterPro" id="IPR013766">
    <property type="entry name" value="Thioredoxin_domain"/>
</dbReference>
<dbReference type="PANTHER" id="PTHR42801">
    <property type="entry name" value="THIOREDOXIN-DEPENDENT PEROXIDE REDUCTASE"/>
    <property type="match status" value="1"/>
</dbReference>
<gene>
    <name evidence="15" type="ORF">F3N42_14100</name>
</gene>
<evidence type="ECO:0000256" key="12">
    <source>
        <dbReference type="ARBA" id="ARBA00049091"/>
    </source>
</evidence>
<keyword evidence="13" id="KW-0732">Signal</keyword>
<evidence type="ECO:0000259" key="14">
    <source>
        <dbReference type="PROSITE" id="PS51352"/>
    </source>
</evidence>
<evidence type="ECO:0000256" key="2">
    <source>
        <dbReference type="ARBA" id="ARBA00011245"/>
    </source>
</evidence>
<keyword evidence="7" id="KW-1015">Disulfide bond</keyword>
<evidence type="ECO:0000256" key="1">
    <source>
        <dbReference type="ARBA" id="ARBA00003330"/>
    </source>
</evidence>
<dbReference type="AlphaFoldDB" id="A0A5N0T4K5"/>
<keyword evidence="4" id="KW-0575">Peroxidase</keyword>
<name>A0A5N0T4K5_9GAMM</name>
<feature type="signal peptide" evidence="13">
    <location>
        <begin position="1"/>
        <end position="23"/>
    </location>
</feature>
<evidence type="ECO:0000256" key="10">
    <source>
        <dbReference type="ARBA" id="ARBA00038489"/>
    </source>
</evidence>
<evidence type="ECO:0000256" key="4">
    <source>
        <dbReference type="ARBA" id="ARBA00022559"/>
    </source>
</evidence>
<comment type="catalytic activity">
    <reaction evidence="12">
        <text>a hydroperoxide + [thioredoxin]-dithiol = an alcohol + [thioredoxin]-disulfide + H2O</text>
        <dbReference type="Rhea" id="RHEA:62620"/>
        <dbReference type="Rhea" id="RHEA-COMP:10698"/>
        <dbReference type="Rhea" id="RHEA-COMP:10700"/>
        <dbReference type="ChEBI" id="CHEBI:15377"/>
        <dbReference type="ChEBI" id="CHEBI:29950"/>
        <dbReference type="ChEBI" id="CHEBI:30879"/>
        <dbReference type="ChEBI" id="CHEBI:35924"/>
        <dbReference type="ChEBI" id="CHEBI:50058"/>
        <dbReference type="EC" id="1.11.1.24"/>
    </reaction>
</comment>
<accession>A0A5N0T4K5</accession>
<organism evidence="15 16">
    <name type="scientific">Marinihelvus fidelis</name>
    <dbReference type="NCBI Taxonomy" id="2613842"/>
    <lineage>
        <taxon>Bacteria</taxon>
        <taxon>Pseudomonadati</taxon>
        <taxon>Pseudomonadota</taxon>
        <taxon>Gammaproteobacteria</taxon>
        <taxon>Chromatiales</taxon>
        <taxon>Wenzhouxiangellaceae</taxon>
        <taxon>Marinihelvus</taxon>
    </lineage>
</organism>
<evidence type="ECO:0000256" key="3">
    <source>
        <dbReference type="ARBA" id="ARBA00013017"/>
    </source>
</evidence>
<keyword evidence="8" id="KW-0676">Redox-active center</keyword>
<dbReference type="InterPro" id="IPR000866">
    <property type="entry name" value="AhpC/TSA"/>
</dbReference>
<evidence type="ECO:0000313" key="16">
    <source>
        <dbReference type="Proteomes" id="UP000325372"/>
    </source>
</evidence>
<dbReference type="RefSeq" id="WP_150865167.1">
    <property type="nucleotide sequence ID" value="NZ_VYXP01000011.1"/>
</dbReference>
<dbReference type="CDD" id="cd03017">
    <property type="entry name" value="PRX_BCP"/>
    <property type="match status" value="1"/>
</dbReference>
<evidence type="ECO:0000256" key="8">
    <source>
        <dbReference type="ARBA" id="ARBA00023284"/>
    </source>
</evidence>
<dbReference type="GO" id="GO:0045454">
    <property type="term" value="P:cell redox homeostasis"/>
    <property type="evidence" value="ECO:0007669"/>
    <property type="project" value="TreeGrafter"/>
</dbReference>
<feature type="domain" description="Thioredoxin" evidence="14">
    <location>
        <begin position="27"/>
        <end position="176"/>
    </location>
</feature>
<evidence type="ECO:0000256" key="11">
    <source>
        <dbReference type="ARBA" id="ARBA00042639"/>
    </source>
</evidence>
<reference evidence="15 16" key="1">
    <citation type="submission" date="2019-09" db="EMBL/GenBank/DDBJ databases">
        <title>Wenzhouxiangella sp. Genome sequencing and assembly.</title>
        <authorList>
            <person name="Zhang R."/>
        </authorList>
    </citation>
    <scope>NUCLEOTIDE SEQUENCE [LARGE SCALE GENOMIC DNA]</scope>
    <source>
        <strain evidence="15 16">W260</strain>
    </source>
</reference>